<comment type="subcellular location">
    <subcellularLocation>
        <location evidence="1">Cell membrane</location>
        <topology evidence="1">Multi-pass membrane protein</topology>
    </subcellularLocation>
</comment>
<evidence type="ECO:0000256" key="6">
    <source>
        <dbReference type="ARBA" id="ARBA00023136"/>
    </source>
</evidence>
<keyword evidence="6 8" id="KW-0472">Membrane</keyword>
<feature type="transmembrane region" description="Helical" evidence="8">
    <location>
        <begin position="157"/>
        <end position="174"/>
    </location>
</feature>
<sequence>MNNPVFVKNLNPSKIIFGLSIVLTILCFAYFSRGFYYLIIDESGAGDLHSRWQEQQYIYRGLYPYDITKNSPLIDPRIGAITSGGYPPWAFFSGFIFFPPISFDLTRWYHGFLNTISLVILAIFAYQIGKPYGNLKAWFTVVACLSVSSHATTLGVGQYGIIINALLIGVFWLLQKGRNFLAGVLLGFALLKPSISALYFFILVIRKRVDSVFACGLYIVISSSIIGVITQVSPIYMIEKMIKVSKYYVNSGYSGINILTNLGINPATATILLAIVGTAIVISLFYLFKDYSLLFLFAIASVIGRLWTYHLIYDNVMLIFLLLALINLTFNQSNKSNILILTLVLLSLSLPAKVTDLPFAQIIQSTIWIVGFFYLLICQKQFKEEVSRSAEKFITM</sequence>
<dbReference type="RefSeq" id="WP_190383252.1">
    <property type="nucleotide sequence ID" value="NZ_JACJQT010000032.1"/>
</dbReference>
<keyword evidence="5 8" id="KW-1133">Transmembrane helix</keyword>
<keyword evidence="3" id="KW-0808">Transferase</keyword>
<protein>
    <submittedName>
        <fullName evidence="9">DUF2029 domain-containing protein</fullName>
    </submittedName>
</protein>
<feature type="transmembrane region" description="Helical" evidence="8">
    <location>
        <begin position="258"/>
        <end position="287"/>
    </location>
</feature>
<comment type="caution">
    <text evidence="9">The sequence shown here is derived from an EMBL/GenBank/DDBJ whole genome shotgun (WGS) entry which is preliminary data.</text>
</comment>
<evidence type="ECO:0000313" key="10">
    <source>
        <dbReference type="Proteomes" id="UP000606721"/>
    </source>
</evidence>
<evidence type="ECO:0000256" key="5">
    <source>
        <dbReference type="ARBA" id="ARBA00022989"/>
    </source>
</evidence>
<feature type="transmembrane region" description="Helical" evidence="8">
    <location>
        <begin position="12"/>
        <end position="31"/>
    </location>
</feature>
<evidence type="ECO:0000256" key="3">
    <source>
        <dbReference type="ARBA" id="ARBA00022679"/>
    </source>
</evidence>
<feature type="transmembrane region" description="Helical" evidence="8">
    <location>
        <begin position="109"/>
        <end position="128"/>
    </location>
</feature>
<evidence type="ECO:0000256" key="7">
    <source>
        <dbReference type="ARBA" id="ARBA00024033"/>
    </source>
</evidence>
<keyword evidence="10" id="KW-1185">Reference proteome</keyword>
<evidence type="ECO:0000256" key="8">
    <source>
        <dbReference type="SAM" id="Phobius"/>
    </source>
</evidence>
<proteinExistence type="inferred from homology"/>
<comment type="similarity">
    <text evidence="7">Belongs to the glycosyltransferase 87 family.</text>
</comment>
<evidence type="ECO:0000256" key="2">
    <source>
        <dbReference type="ARBA" id="ARBA00022475"/>
    </source>
</evidence>
<feature type="transmembrane region" description="Helical" evidence="8">
    <location>
        <begin position="338"/>
        <end position="354"/>
    </location>
</feature>
<keyword evidence="4 8" id="KW-0812">Transmembrane</keyword>
<evidence type="ECO:0000256" key="1">
    <source>
        <dbReference type="ARBA" id="ARBA00004651"/>
    </source>
</evidence>
<dbReference type="Proteomes" id="UP000606721">
    <property type="component" value="Unassembled WGS sequence"/>
</dbReference>
<dbReference type="InterPro" id="IPR018584">
    <property type="entry name" value="GT87"/>
</dbReference>
<keyword evidence="2" id="KW-1003">Cell membrane</keyword>
<accession>A0ABR8BXR8</accession>
<dbReference type="EMBL" id="JACJQT010000032">
    <property type="protein sequence ID" value="MBD2279240.1"/>
    <property type="molecule type" value="Genomic_DNA"/>
</dbReference>
<dbReference type="Pfam" id="PF09594">
    <property type="entry name" value="GT87"/>
    <property type="match status" value="1"/>
</dbReference>
<feature type="transmembrane region" description="Helical" evidence="8">
    <location>
        <begin position="307"/>
        <end position="326"/>
    </location>
</feature>
<reference evidence="9 10" key="1">
    <citation type="journal article" date="2020" name="ISME J.">
        <title>Comparative genomics reveals insights into cyanobacterial evolution and habitat adaptation.</title>
        <authorList>
            <person name="Chen M.Y."/>
            <person name="Teng W.K."/>
            <person name="Zhao L."/>
            <person name="Hu C.X."/>
            <person name="Zhou Y.K."/>
            <person name="Han B.P."/>
            <person name="Song L.R."/>
            <person name="Shu W.S."/>
        </authorList>
    </citation>
    <scope>NUCLEOTIDE SEQUENCE [LARGE SCALE GENOMIC DNA]</scope>
    <source>
        <strain evidence="9 10">FACHB-1040</strain>
    </source>
</reference>
<feature type="transmembrane region" description="Helical" evidence="8">
    <location>
        <begin position="360"/>
        <end position="378"/>
    </location>
</feature>
<gene>
    <name evidence="9" type="ORF">H6F99_13330</name>
</gene>
<organism evidence="9 10">
    <name type="scientific">Aphanizomenon flos-aquae FACHB-1040</name>
    <dbReference type="NCBI Taxonomy" id="2692887"/>
    <lineage>
        <taxon>Bacteria</taxon>
        <taxon>Bacillati</taxon>
        <taxon>Cyanobacteriota</taxon>
        <taxon>Cyanophyceae</taxon>
        <taxon>Nostocales</taxon>
        <taxon>Aphanizomenonaceae</taxon>
        <taxon>Aphanizomenon</taxon>
    </lineage>
</organism>
<evidence type="ECO:0000256" key="4">
    <source>
        <dbReference type="ARBA" id="ARBA00022692"/>
    </source>
</evidence>
<evidence type="ECO:0000313" key="9">
    <source>
        <dbReference type="EMBL" id="MBD2279240.1"/>
    </source>
</evidence>
<feature type="transmembrane region" description="Helical" evidence="8">
    <location>
        <begin position="211"/>
        <end position="237"/>
    </location>
</feature>
<feature type="transmembrane region" description="Helical" evidence="8">
    <location>
        <begin position="181"/>
        <end position="205"/>
    </location>
</feature>
<name>A0ABR8BXR8_APHFL</name>